<keyword evidence="4" id="KW-1185">Reference proteome</keyword>
<organism evidence="3 4">
    <name type="scientific">Scleropages formosus</name>
    <name type="common">Asian bonytongue</name>
    <name type="synonym">Osteoglossum formosum</name>
    <dbReference type="NCBI Taxonomy" id="113540"/>
    <lineage>
        <taxon>Eukaryota</taxon>
        <taxon>Metazoa</taxon>
        <taxon>Chordata</taxon>
        <taxon>Craniata</taxon>
        <taxon>Vertebrata</taxon>
        <taxon>Euteleostomi</taxon>
        <taxon>Actinopterygii</taxon>
        <taxon>Neopterygii</taxon>
        <taxon>Teleostei</taxon>
        <taxon>Osteoglossocephala</taxon>
        <taxon>Osteoglossomorpha</taxon>
        <taxon>Osteoglossiformes</taxon>
        <taxon>Osteoglossidae</taxon>
        <taxon>Scleropages</taxon>
    </lineage>
</organism>
<dbReference type="SMART" id="SM01057">
    <property type="entry name" value="Carb_anhydrase"/>
    <property type="match status" value="1"/>
</dbReference>
<dbReference type="Ensembl" id="ENSSFOT00015070732.1">
    <property type="protein sequence ID" value="ENSSFOP00015052601.1"/>
    <property type="gene ID" value="ENSSFOG00015012082.2"/>
</dbReference>
<dbReference type="GO" id="GO:0004089">
    <property type="term" value="F:carbonate dehydratase activity"/>
    <property type="evidence" value="ECO:0007669"/>
    <property type="project" value="InterPro"/>
</dbReference>
<dbReference type="Gene3D" id="3.10.200.10">
    <property type="entry name" value="Alpha carbonic anhydrase"/>
    <property type="match status" value="1"/>
</dbReference>
<dbReference type="InterPro" id="IPR023561">
    <property type="entry name" value="Carbonic_anhydrase_a-class"/>
</dbReference>
<dbReference type="Pfam" id="PF00194">
    <property type="entry name" value="Carb_anhydrase"/>
    <property type="match status" value="1"/>
</dbReference>
<dbReference type="AlphaFoldDB" id="A0A8C9VG82"/>
<reference evidence="3 4" key="1">
    <citation type="submission" date="2019-04" db="EMBL/GenBank/DDBJ databases">
        <authorList>
            <consortium name="Wellcome Sanger Institute Data Sharing"/>
        </authorList>
    </citation>
    <scope>NUCLEOTIDE SEQUENCE [LARGE SCALE GENOMIC DNA]</scope>
</reference>
<evidence type="ECO:0000313" key="3">
    <source>
        <dbReference type="Ensembl" id="ENSSFOP00015052601.1"/>
    </source>
</evidence>
<dbReference type="PANTHER" id="PTHR18952">
    <property type="entry name" value="CARBONIC ANHYDRASE"/>
    <property type="match status" value="1"/>
</dbReference>
<evidence type="ECO:0000259" key="2">
    <source>
        <dbReference type="PROSITE" id="PS51144"/>
    </source>
</evidence>
<evidence type="ECO:0000256" key="1">
    <source>
        <dbReference type="ARBA" id="ARBA00010718"/>
    </source>
</evidence>
<evidence type="ECO:0000313" key="4">
    <source>
        <dbReference type="Proteomes" id="UP000694397"/>
    </source>
</evidence>
<comment type="similarity">
    <text evidence="1">Belongs to the alpha-carbonic anhydrase family.</text>
</comment>
<sequence length="235" mass="26539">MGSCSFRGLGFKSCLGCSVMDWYPAPTLCDPTWDNQFHFNWGDTNTCGSEHSIDQNLYPLHFVHWNSSQYRVFEDAMMEENGFAVIRVFLKRHEDLQKLMDILPAVKHKGRVAEFTEFNPHCLLPEHTEEYWTYPGSFTTPSVTEVVTWIIMKNPVEVSIDQIFTLLFTSVEDEVQKNMVNNFCCQQPLKGCTMRSSFPHSRLGCLATDWRPVLGVSPSPSGLTPCVAGLGSGSP</sequence>
<protein>
    <recommendedName>
        <fullName evidence="2">Alpha-carbonic anhydrase domain-containing protein</fullName>
    </recommendedName>
</protein>
<dbReference type="GO" id="GO:0005739">
    <property type="term" value="C:mitochondrion"/>
    <property type="evidence" value="ECO:0007669"/>
    <property type="project" value="TreeGrafter"/>
</dbReference>
<reference evidence="3" key="2">
    <citation type="submission" date="2025-08" db="UniProtKB">
        <authorList>
            <consortium name="Ensembl"/>
        </authorList>
    </citation>
    <scope>IDENTIFICATION</scope>
</reference>
<dbReference type="InterPro" id="IPR036398">
    <property type="entry name" value="CA_dom_sf"/>
</dbReference>
<dbReference type="SUPFAM" id="SSF51069">
    <property type="entry name" value="Carbonic anhydrase"/>
    <property type="match status" value="1"/>
</dbReference>
<dbReference type="GeneTree" id="ENSGT00940000162066"/>
<dbReference type="InterPro" id="IPR001148">
    <property type="entry name" value="CA_dom"/>
</dbReference>
<proteinExistence type="inferred from homology"/>
<feature type="domain" description="Alpha-carbonic anhydrase" evidence="2">
    <location>
        <begin position="1"/>
        <end position="198"/>
    </location>
</feature>
<dbReference type="Proteomes" id="UP000694397">
    <property type="component" value="Chromosome 1"/>
</dbReference>
<dbReference type="GO" id="GO:0008270">
    <property type="term" value="F:zinc ion binding"/>
    <property type="evidence" value="ECO:0007669"/>
    <property type="project" value="InterPro"/>
</dbReference>
<dbReference type="PANTHER" id="PTHR18952:SF25">
    <property type="entry name" value="CARBONIC ANHYDRASE 5B, MITOCHONDRIAL-RELATED"/>
    <property type="match status" value="1"/>
</dbReference>
<dbReference type="PROSITE" id="PS51144">
    <property type="entry name" value="ALPHA_CA_2"/>
    <property type="match status" value="1"/>
</dbReference>
<accession>A0A8C9VG82</accession>
<reference evidence="3" key="3">
    <citation type="submission" date="2025-09" db="UniProtKB">
        <authorList>
            <consortium name="Ensembl"/>
        </authorList>
    </citation>
    <scope>IDENTIFICATION</scope>
</reference>
<name>A0A8C9VG82_SCLFO</name>